<keyword evidence="7" id="KW-0520">NAD</keyword>
<comment type="catalytic activity">
    <reaction evidence="8">
        <text>NAD(+) + NADPH + H(+)(in) = NADH + NADP(+) + H(+)(out)</text>
        <dbReference type="Rhea" id="RHEA:47992"/>
        <dbReference type="ChEBI" id="CHEBI:15378"/>
        <dbReference type="ChEBI" id="CHEBI:57540"/>
        <dbReference type="ChEBI" id="CHEBI:57783"/>
        <dbReference type="ChEBI" id="CHEBI:57945"/>
        <dbReference type="ChEBI" id="CHEBI:58349"/>
        <dbReference type="EC" id="7.1.1.1"/>
    </reaction>
</comment>
<dbReference type="SMART" id="SM01003">
    <property type="entry name" value="AlaDh_PNT_N"/>
    <property type="match status" value="1"/>
</dbReference>
<comment type="similarity">
    <text evidence="2">Belongs to the AlaDH/PNT family.</text>
</comment>
<evidence type="ECO:0000256" key="2">
    <source>
        <dbReference type="ARBA" id="ARBA00005689"/>
    </source>
</evidence>
<evidence type="ECO:0000256" key="10">
    <source>
        <dbReference type="ARBA" id="ARBA00076996"/>
    </source>
</evidence>
<sequence>MPIPSFEQPIICEPQTGVTQVIIGVPKEICPGEQRVALTPANVSALLKKQGVEIIIERGAGDIAGYPDSAYEAAGSKLVDRDEVFSSAQVVLQVQTPGSNIKNGDEDLTKLKEGQILIGMTDPLANPQFAQSLAEKKVSGLALELVPRITRAQAMDVLSSMAMIAGYKCVLLAATESARMFPMNMTAAGTMKPARVLIMGVGVAGLQACATAKRLGAVVEAYDVRPAAREQILSVGAKPVELDLDTGEAEGTGGYAKAQGEDFLKRQRELMTEVVKEMDVIITTAAIPGAKSPILVTEDMVKAMKPGSIIVDMAAERGGNCDLTESGKTVVKHGVTIIGPENVPSTVAFHASQMFGKNMENLLNLLIDDEGKLQLDFEDEIVAETVISHEGDVPQPRLRDLLGLPALAKPEPEATEATPDAASKEEK</sequence>
<evidence type="ECO:0000259" key="13">
    <source>
        <dbReference type="SMART" id="SM01002"/>
    </source>
</evidence>
<dbReference type="PANTHER" id="PTHR10160:SF19">
    <property type="entry name" value="PROTON-TRANSLOCATING NAD(P)(+) TRANSHYDROGENASE"/>
    <property type="match status" value="1"/>
</dbReference>
<dbReference type="InterPro" id="IPR008143">
    <property type="entry name" value="Ala_DH/PNT_CS2"/>
</dbReference>
<keyword evidence="15" id="KW-0560">Oxidoreductase</keyword>
<dbReference type="PROSITE" id="PS00837">
    <property type="entry name" value="ALADH_PNT_2"/>
    <property type="match status" value="1"/>
</dbReference>
<keyword evidence="16" id="KW-1185">Reference proteome</keyword>
<dbReference type="InterPro" id="IPR007886">
    <property type="entry name" value="AlaDH/PNT_N"/>
</dbReference>
<dbReference type="GO" id="GO:0016491">
    <property type="term" value="F:oxidoreductase activity"/>
    <property type="evidence" value="ECO:0007669"/>
    <property type="project" value="UniProtKB-KW"/>
</dbReference>
<dbReference type="SUPFAM" id="SSF51735">
    <property type="entry name" value="NAD(P)-binding Rossmann-fold domains"/>
    <property type="match status" value="1"/>
</dbReference>
<protein>
    <recommendedName>
        <fullName evidence="9">NAD(P) transhydrogenase subunit alpha part 1</fullName>
        <ecNumber evidence="3">7.1.1.1</ecNumber>
    </recommendedName>
    <alternativeName>
        <fullName evidence="11">Nicotinamide nucleotide transhydrogenase subunit alpha 1</fullName>
    </alternativeName>
    <alternativeName>
        <fullName evidence="10">Pyridine nucleotide transhydrogenase subunit alpha 1</fullName>
    </alternativeName>
</protein>
<evidence type="ECO:0000256" key="6">
    <source>
        <dbReference type="ARBA" id="ARBA00022967"/>
    </source>
</evidence>
<dbReference type="FunFam" id="3.40.50.720:FF:000188">
    <property type="entry name" value="NAD(P) transhydrogenase alpha subunit 1"/>
    <property type="match status" value="1"/>
</dbReference>
<feature type="domain" description="Alanine dehydrogenase/pyridine nucleotide transhydrogenase N-terminal" evidence="14">
    <location>
        <begin position="24"/>
        <end position="165"/>
    </location>
</feature>
<evidence type="ECO:0000256" key="9">
    <source>
        <dbReference type="ARBA" id="ARBA00071353"/>
    </source>
</evidence>
<dbReference type="InterPro" id="IPR007698">
    <property type="entry name" value="AlaDH/PNT_NAD(H)-bd"/>
</dbReference>
<dbReference type="eggNOG" id="COG3288">
    <property type="taxonomic scope" value="Bacteria"/>
</dbReference>
<dbReference type="GO" id="GO:0008750">
    <property type="term" value="F:proton-translocating NAD(P)+ transhydrogenase activity"/>
    <property type="evidence" value="ECO:0007669"/>
    <property type="project" value="UniProtKB-EC"/>
</dbReference>
<keyword evidence="6" id="KW-1278">Translocase</keyword>
<accession>Q0VPX1</accession>
<dbReference type="SUPFAM" id="SSF52283">
    <property type="entry name" value="Formate/glycerate dehydrogenase catalytic domain-like"/>
    <property type="match status" value="1"/>
</dbReference>
<gene>
    <name evidence="15" type="primary">pntA</name>
    <name evidence="15" type="ordered locus">ABO_1329</name>
</gene>
<evidence type="ECO:0000259" key="14">
    <source>
        <dbReference type="SMART" id="SM01003"/>
    </source>
</evidence>
<dbReference type="GO" id="GO:0050661">
    <property type="term" value="F:NADP binding"/>
    <property type="evidence" value="ECO:0007669"/>
    <property type="project" value="TreeGrafter"/>
</dbReference>
<evidence type="ECO:0000256" key="1">
    <source>
        <dbReference type="ARBA" id="ARBA00003943"/>
    </source>
</evidence>
<feature type="compositionally biased region" description="Low complexity" evidence="12">
    <location>
        <begin position="404"/>
        <end position="421"/>
    </location>
</feature>
<dbReference type="AlphaFoldDB" id="Q0VPX1"/>
<evidence type="ECO:0000256" key="7">
    <source>
        <dbReference type="ARBA" id="ARBA00023027"/>
    </source>
</evidence>
<name>Q0VPX1_ALCBS</name>
<keyword evidence="4" id="KW-0547">Nucleotide-binding</keyword>
<dbReference type="EC" id="7.1.1.1" evidence="3"/>
<dbReference type="HOGENOM" id="CLU_003376_2_1_6"/>
<dbReference type="NCBIfam" id="NF006942">
    <property type="entry name" value="PRK09424.1"/>
    <property type="match status" value="1"/>
</dbReference>
<dbReference type="GO" id="GO:0006740">
    <property type="term" value="P:NADPH regeneration"/>
    <property type="evidence" value="ECO:0007669"/>
    <property type="project" value="TreeGrafter"/>
</dbReference>
<dbReference type="Pfam" id="PF01262">
    <property type="entry name" value="AlaDh_PNT_C"/>
    <property type="match status" value="1"/>
</dbReference>
<dbReference type="CDD" id="cd05304">
    <property type="entry name" value="Rubrum_tdh"/>
    <property type="match status" value="1"/>
</dbReference>
<dbReference type="STRING" id="393595.ABO_1329"/>
<organism evidence="15 16">
    <name type="scientific">Alcanivorax borkumensis (strain ATCC 700651 / DSM 11573 / NCIMB 13689 / SK2)</name>
    <dbReference type="NCBI Taxonomy" id="393595"/>
    <lineage>
        <taxon>Bacteria</taxon>
        <taxon>Pseudomonadati</taxon>
        <taxon>Pseudomonadota</taxon>
        <taxon>Gammaproteobacteria</taxon>
        <taxon>Oceanospirillales</taxon>
        <taxon>Alcanivoracaceae</taxon>
        <taxon>Alcanivorax</taxon>
    </lineage>
</organism>
<dbReference type="Gene3D" id="3.40.50.720">
    <property type="entry name" value="NAD(P)-binding Rossmann-like Domain"/>
    <property type="match status" value="2"/>
</dbReference>
<keyword evidence="5" id="KW-0521">NADP</keyword>
<proteinExistence type="inferred from homology"/>
<evidence type="ECO:0000256" key="8">
    <source>
        <dbReference type="ARBA" id="ARBA00048202"/>
    </source>
</evidence>
<evidence type="ECO:0000256" key="5">
    <source>
        <dbReference type="ARBA" id="ARBA00022857"/>
    </source>
</evidence>
<dbReference type="InterPro" id="IPR036291">
    <property type="entry name" value="NAD(P)-bd_dom_sf"/>
</dbReference>
<reference evidence="15 16" key="1">
    <citation type="journal article" date="2006" name="Nat. Biotechnol.">
        <title>Genome sequence of the ubiquitous hydrocarbon-degrading marine bacterium Alcanivorax borkumensis.</title>
        <authorList>
            <person name="Schneiker S."/>
            <person name="Martins dos Santos V.A.P."/>
            <person name="Bartels D."/>
            <person name="Bekel T."/>
            <person name="Brecht M."/>
            <person name="Buhrmester J."/>
            <person name="Chernikova T.N."/>
            <person name="Denaro R."/>
            <person name="Ferrer M."/>
            <person name="Gertler C."/>
            <person name="Goesmann A."/>
            <person name="Golyshina O.V."/>
            <person name="Kaminski F."/>
            <person name="Khachane A.N."/>
            <person name="Lang S."/>
            <person name="Linke B."/>
            <person name="McHardy A.C."/>
            <person name="Meyer F."/>
            <person name="Nechitaylo T."/>
            <person name="Puehler A."/>
            <person name="Regenhardt D."/>
            <person name="Rupp O."/>
            <person name="Sabirova J.S."/>
            <person name="Selbitschka W."/>
            <person name="Yakimov M.M."/>
            <person name="Timmis K.N."/>
            <person name="Vorhoelter F.-J."/>
            <person name="Weidner S."/>
            <person name="Kaiser O."/>
            <person name="Golyshin P.N."/>
        </authorList>
    </citation>
    <scope>NUCLEOTIDE SEQUENCE [LARGE SCALE GENOMIC DNA]</scope>
    <source>
        <strain evidence="16">ATCC 700651 / DSM 11573 / NCIMB 13689 / SK2</strain>
    </source>
</reference>
<evidence type="ECO:0000256" key="12">
    <source>
        <dbReference type="SAM" id="MobiDB-lite"/>
    </source>
</evidence>
<feature type="region of interest" description="Disordered" evidence="12">
    <location>
        <begin position="404"/>
        <end position="427"/>
    </location>
</feature>
<dbReference type="KEGG" id="abo:ABO_1329"/>
<evidence type="ECO:0000256" key="11">
    <source>
        <dbReference type="ARBA" id="ARBA00084087"/>
    </source>
</evidence>
<comment type="function">
    <text evidence="1">The transhydrogenation between NADH and NADP is coupled to respiration and ATP hydrolysis and functions as a proton pump across the membrane.</text>
</comment>
<evidence type="ECO:0000256" key="4">
    <source>
        <dbReference type="ARBA" id="ARBA00022741"/>
    </source>
</evidence>
<dbReference type="PANTHER" id="PTHR10160">
    <property type="entry name" value="NAD(P) TRANSHYDROGENASE"/>
    <property type="match status" value="1"/>
</dbReference>
<dbReference type="EMBL" id="AM286690">
    <property type="protein sequence ID" value="CAL16777.1"/>
    <property type="molecule type" value="Genomic_DNA"/>
</dbReference>
<evidence type="ECO:0000313" key="16">
    <source>
        <dbReference type="Proteomes" id="UP000008871"/>
    </source>
</evidence>
<dbReference type="SMART" id="SM01002">
    <property type="entry name" value="AlaDh_PNT_C"/>
    <property type="match status" value="1"/>
</dbReference>
<dbReference type="Proteomes" id="UP000008871">
    <property type="component" value="Chromosome"/>
</dbReference>
<dbReference type="GO" id="GO:0005886">
    <property type="term" value="C:plasma membrane"/>
    <property type="evidence" value="ECO:0007669"/>
    <property type="project" value="TreeGrafter"/>
</dbReference>
<evidence type="ECO:0000256" key="3">
    <source>
        <dbReference type="ARBA" id="ARBA00012943"/>
    </source>
</evidence>
<feature type="domain" description="Alanine dehydrogenase/pyridine nucleotide transhydrogenase NAD(H)-binding" evidence="13">
    <location>
        <begin position="174"/>
        <end position="339"/>
    </location>
</feature>
<evidence type="ECO:0000313" key="15">
    <source>
        <dbReference type="EMBL" id="CAL16777.1"/>
    </source>
</evidence>
<dbReference type="Pfam" id="PF05222">
    <property type="entry name" value="AlaDh_PNT_N"/>
    <property type="match status" value="1"/>
</dbReference>